<accession>A0ACC1HP96</accession>
<sequence length="94" mass="10465">MTRDTKDRELGLPKPRYTSLRRIVSPEAPGDTIDIGLTLRFAAPNSFTGEDMVELHVHGGNAVVVDVLEGLSKIRGFRMAEPGEFSRRQVQGYH</sequence>
<reference evidence="1" key="1">
    <citation type="submission" date="2022-06" db="EMBL/GenBank/DDBJ databases">
        <title>Phylogenomic reconstructions and comparative analyses of Kickxellomycotina fungi.</title>
        <authorList>
            <person name="Reynolds N.K."/>
            <person name="Stajich J.E."/>
            <person name="Barry K."/>
            <person name="Grigoriev I.V."/>
            <person name="Crous P."/>
            <person name="Smith M.E."/>
        </authorList>
    </citation>
    <scope>NUCLEOTIDE SEQUENCE</scope>
    <source>
        <strain evidence="1">RSA 2271</strain>
    </source>
</reference>
<organism evidence="1 2">
    <name type="scientific">Spiromyces aspiralis</name>
    <dbReference type="NCBI Taxonomy" id="68401"/>
    <lineage>
        <taxon>Eukaryota</taxon>
        <taxon>Fungi</taxon>
        <taxon>Fungi incertae sedis</taxon>
        <taxon>Zoopagomycota</taxon>
        <taxon>Kickxellomycotina</taxon>
        <taxon>Kickxellomycetes</taxon>
        <taxon>Kickxellales</taxon>
        <taxon>Kickxellaceae</taxon>
        <taxon>Spiromyces</taxon>
    </lineage>
</organism>
<dbReference type="Proteomes" id="UP001145114">
    <property type="component" value="Unassembled WGS sequence"/>
</dbReference>
<proteinExistence type="predicted"/>
<dbReference type="EMBL" id="JAMZIH010001262">
    <property type="protein sequence ID" value="KAJ1678344.1"/>
    <property type="molecule type" value="Genomic_DNA"/>
</dbReference>
<evidence type="ECO:0000313" key="2">
    <source>
        <dbReference type="Proteomes" id="UP001145114"/>
    </source>
</evidence>
<gene>
    <name evidence="1" type="primary">GTPBP3_1</name>
    <name evidence="1" type="ORF">EV182_004246</name>
</gene>
<comment type="caution">
    <text evidence="1">The sequence shown here is derived from an EMBL/GenBank/DDBJ whole genome shotgun (WGS) entry which is preliminary data.</text>
</comment>
<name>A0ACC1HP96_9FUNG</name>
<keyword evidence="2" id="KW-1185">Reference proteome</keyword>
<evidence type="ECO:0000313" key="1">
    <source>
        <dbReference type="EMBL" id="KAJ1678344.1"/>
    </source>
</evidence>
<protein>
    <submittedName>
        <fullName evidence="1">tRNA modification GTPase gtpbp3, mitochondrial</fullName>
    </submittedName>
</protein>